<dbReference type="InterPro" id="IPR052184">
    <property type="entry name" value="SDR_enzymes"/>
</dbReference>
<organism evidence="1 2">
    <name type="scientific">Cladophialophora carrionii</name>
    <dbReference type="NCBI Taxonomy" id="86049"/>
    <lineage>
        <taxon>Eukaryota</taxon>
        <taxon>Fungi</taxon>
        <taxon>Dikarya</taxon>
        <taxon>Ascomycota</taxon>
        <taxon>Pezizomycotina</taxon>
        <taxon>Eurotiomycetes</taxon>
        <taxon>Chaetothyriomycetidae</taxon>
        <taxon>Chaetothyriales</taxon>
        <taxon>Herpotrichiellaceae</taxon>
        <taxon>Cladophialophora</taxon>
    </lineage>
</organism>
<evidence type="ECO:0000313" key="2">
    <source>
        <dbReference type="Proteomes" id="UP000094526"/>
    </source>
</evidence>
<dbReference type="eggNOG" id="KOG1611">
    <property type="taxonomic scope" value="Eukaryota"/>
</dbReference>
<protein>
    <submittedName>
        <fullName evidence="1">Putative oxidoreductase</fullName>
    </submittedName>
</protein>
<name>A0A1C1C926_9EURO</name>
<dbReference type="SUPFAM" id="SSF51735">
    <property type="entry name" value="NAD(P)-binding Rossmann-fold domains"/>
    <property type="match status" value="1"/>
</dbReference>
<reference evidence="2" key="1">
    <citation type="submission" date="2015-07" db="EMBL/GenBank/DDBJ databases">
        <authorList>
            <person name="Teixeira M.M."/>
            <person name="Souza R.C."/>
            <person name="Almeida L.G."/>
            <person name="Vicente V.A."/>
            <person name="de Hoog S."/>
            <person name="Bocca A.L."/>
            <person name="de Almeida S.R."/>
            <person name="Vasconcelos A.T."/>
            <person name="Felipe M.S."/>
        </authorList>
    </citation>
    <scope>NUCLEOTIDE SEQUENCE [LARGE SCALE GENOMIC DNA]</scope>
    <source>
        <strain evidence="2">KSF</strain>
    </source>
</reference>
<dbReference type="PRINTS" id="PR00081">
    <property type="entry name" value="GDHRDH"/>
</dbReference>
<dbReference type="OrthoDB" id="9876299at2759"/>
<dbReference type="VEuPathDB" id="FungiDB:G647_07707"/>
<accession>A0A1C1C926</accession>
<dbReference type="GO" id="GO:0016616">
    <property type="term" value="F:oxidoreductase activity, acting on the CH-OH group of donors, NAD or NADP as acceptor"/>
    <property type="evidence" value="ECO:0007669"/>
    <property type="project" value="TreeGrafter"/>
</dbReference>
<dbReference type="Gene3D" id="3.40.50.720">
    <property type="entry name" value="NAD(P)-binding Rossmann-like Domain"/>
    <property type="match status" value="1"/>
</dbReference>
<dbReference type="VEuPathDB" id="FungiDB:CLCR_05894"/>
<evidence type="ECO:0000313" key="1">
    <source>
        <dbReference type="EMBL" id="OCT45034.1"/>
    </source>
</evidence>
<dbReference type="Proteomes" id="UP000094526">
    <property type="component" value="Unassembled WGS sequence"/>
</dbReference>
<proteinExistence type="predicted"/>
<dbReference type="InterPro" id="IPR036291">
    <property type="entry name" value="NAD(P)-bd_dom_sf"/>
</dbReference>
<dbReference type="PANTHER" id="PTHR45458:SF1">
    <property type="entry name" value="SHORT CHAIN DEHYDROGENASE"/>
    <property type="match status" value="1"/>
</dbReference>
<dbReference type="EMBL" id="LGRB01000020">
    <property type="protein sequence ID" value="OCT45034.1"/>
    <property type="molecule type" value="Genomic_DNA"/>
</dbReference>
<dbReference type="InterPro" id="IPR002347">
    <property type="entry name" value="SDR_fam"/>
</dbReference>
<sequence length="345" mass="37381">MAPSTWVVVGASRGIGLELVRQLLGRGNQVIAAVRAPETANEIWQLAAQQTRPAACLIEQCDVTKEASIDAFVGAMKRLIDQGVRIENIVLNAGILKYPNQRATEISFGDFALHLHTNTIGPIIIAQKLLKISEAAPPAKVIFISSDSGSTQLFRDHEDGFGAYGASKAALNQMLRHMAAELKRKGGKHADVCVLAMHPGEVQTDMANIDLDWEVEGIITPEESVRKMLVVLAEKGKDDSGTFWCWDGRLRAQVSLGSVLILYPVGGHGDTRVFYRRRTTRLSCAGRDTVVRSVPKLKATATTTATATALATRYFQKPCTQYGEKGSATAATTIWGVPSRLPLSE</sequence>
<dbReference type="AlphaFoldDB" id="A0A1C1C926"/>
<comment type="caution">
    <text evidence="1">The sequence shown here is derived from an EMBL/GenBank/DDBJ whole genome shotgun (WGS) entry which is preliminary data.</text>
</comment>
<dbReference type="Pfam" id="PF00106">
    <property type="entry name" value="adh_short"/>
    <property type="match status" value="1"/>
</dbReference>
<gene>
    <name evidence="1" type="ORF">CLCR_05894</name>
</gene>
<keyword evidence="2" id="KW-1185">Reference proteome</keyword>
<dbReference type="PANTHER" id="PTHR45458">
    <property type="entry name" value="SHORT-CHAIN DEHYDROGENASE/REDUCTASE SDR"/>
    <property type="match status" value="1"/>
</dbReference>